<proteinExistence type="predicted"/>
<feature type="chain" id="PRO_5045185420" evidence="1">
    <location>
        <begin position="22"/>
        <end position="140"/>
    </location>
</feature>
<accession>A0ABX1GUS1</accession>
<sequence>MNSLITTIVIFLFVFAHNCQAQDKSNLIVHVQDIKTISGEIRIGLYDSETNWLERTFKSESIEVISDTCQVVFTDIPKGEYAISLYQDENSNGKLDMTMGIIPKEKFAASNQAPARFGPPKWKNAKFNINKNEQEITIKL</sequence>
<name>A0ABX1GUS1_9FLAO</name>
<evidence type="ECO:0000313" key="3">
    <source>
        <dbReference type="Proteomes" id="UP000718451"/>
    </source>
</evidence>
<organism evidence="2 3">
    <name type="scientific">Croceivirga thetidis</name>
    <dbReference type="NCBI Taxonomy" id="2721623"/>
    <lineage>
        <taxon>Bacteria</taxon>
        <taxon>Pseudomonadati</taxon>
        <taxon>Bacteroidota</taxon>
        <taxon>Flavobacteriia</taxon>
        <taxon>Flavobacteriales</taxon>
        <taxon>Flavobacteriaceae</taxon>
        <taxon>Croceivirga</taxon>
    </lineage>
</organism>
<dbReference type="RefSeq" id="WP_168552918.1">
    <property type="nucleotide sequence ID" value="NZ_JAAWWL010000002.1"/>
</dbReference>
<gene>
    <name evidence="2" type="ORF">HCU67_12355</name>
</gene>
<keyword evidence="3" id="KW-1185">Reference proteome</keyword>
<feature type="signal peptide" evidence="1">
    <location>
        <begin position="1"/>
        <end position="21"/>
    </location>
</feature>
<dbReference type="Proteomes" id="UP000718451">
    <property type="component" value="Unassembled WGS sequence"/>
</dbReference>
<evidence type="ECO:0000256" key="1">
    <source>
        <dbReference type="SAM" id="SignalP"/>
    </source>
</evidence>
<comment type="caution">
    <text evidence="2">The sequence shown here is derived from an EMBL/GenBank/DDBJ whole genome shotgun (WGS) entry which is preliminary data.</text>
</comment>
<evidence type="ECO:0000313" key="2">
    <source>
        <dbReference type="EMBL" id="NKI32740.1"/>
    </source>
</evidence>
<keyword evidence="1" id="KW-0732">Signal</keyword>
<protein>
    <submittedName>
        <fullName evidence="2">DUF2141 domain-containing protein</fullName>
    </submittedName>
</protein>
<reference evidence="2 3" key="1">
    <citation type="submission" date="2020-04" db="EMBL/GenBank/DDBJ databases">
        <authorList>
            <person name="Yoon J."/>
        </authorList>
    </citation>
    <scope>NUCLEOTIDE SEQUENCE [LARGE SCALE GENOMIC DNA]</scope>
    <source>
        <strain evidence="2 3">DJ-13</strain>
    </source>
</reference>
<dbReference type="InterPro" id="IPR018673">
    <property type="entry name" value="DUF2141"/>
</dbReference>
<dbReference type="Pfam" id="PF09912">
    <property type="entry name" value="DUF2141"/>
    <property type="match status" value="1"/>
</dbReference>
<dbReference type="EMBL" id="JAAWWL010000002">
    <property type="protein sequence ID" value="NKI32740.1"/>
    <property type="molecule type" value="Genomic_DNA"/>
</dbReference>